<dbReference type="AlphaFoldDB" id="A0A1M7LAC6"/>
<feature type="transmembrane region" description="Helical" evidence="1">
    <location>
        <begin position="221"/>
        <end position="239"/>
    </location>
</feature>
<protein>
    <recommendedName>
        <fullName evidence="4">HPP family protein</fullName>
    </recommendedName>
</protein>
<keyword evidence="1" id="KW-0472">Membrane</keyword>
<organism evidence="2 3">
    <name type="scientific">Ruminococcus flavefaciens</name>
    <dbReference type="NCBI Taxonomy" id="1265"/>
    <lineage>
        <taxon>Bacteria</taxon>
        <taxon>Bacillati</taxon>
        <taxon>Bacillota</taxon>
        <taxon>Clostridia</taxon>
        <taxon>Eubacteriales</taxon>
        <taxon>Oscillospiraceae</taxon>
        <taxon>Ruminococcus</taxon>
    </lineage>
</organism>
<evidence type="ECO:0008006" key="4">
    <source>
        <dbReference type="Google" id="ProtNLM"/>
    </source>
</evidence>
<feature type="transmembrane region" description="Helical" evidence="1">
    <location>
        <begin position="246"/>
        <end position="269"/>
    </location>
</feature>
<feature type="transmembrane region" description="Helical" evidence="1">
    <location>
        <begin position="130"/>
        <end position="149"/>
    </location>
</feature>
<accession>A0A1M7LAC6</accession>
<dbReference type="EMBL" id="FRCT01000012">
    <property type="protein sequence ID" value="SHM74800.1"/>
    <property type="molecule type" value="Genomic_DNA"/>
</dbReference>
<dbReference type="RefSeq" id="WP_072951802.1">
    <property type="nucleotide sequence ID" value="NZ_FRCT01000012.1"/>
</dbReference>
<name>A0A1M7LAC6_RUMFL</name>
<proteinExistence type="predicted"/>
<keyword evidence="1" id="KW-1133">Transmembrane helix</keyword>
<feature type="transmembrane region" description="Helical" evidence="1">
    <location>
        <begin position="289"/>
        <end position="309"/>
    </location>
</feature>
<feature type="transmembrane region" description="Helical" evidence="1">
    <location>
        <begin position="177"/>
        <end position="201"/>
    </location>
</feature>
<reference evidence="2 3" key="1">
    <citation type="submission" date="2016-11" db="EMBL/GenBank/DDBJ databases">
        <authorList>
            <person name="Jaros S."/>
            <person name="Januszkiewicz K."/>
            <person name="Wedrychowicz H."/>
        </authorList>
    </citation>
    <scope>NUCLEOTIDE SEQUENCE [LARGE SCALE GENOMIC DNA]</scope>
    <source>
        <strain evidence="2 3">Y1</strain>
    </source>
</reference>
<keyword evidence="1" id="KW-0812">Transmembrane</keyword>
<evidence type="ECO:0000313" key="3">
    <source>
        <dbReference type="Proteomes" id="UP000184394"/>
    </source>
</evidence>
<gene>
    <name evidence="2" type="ORF">SAMN04487860_11272</name>
</gene>
<sequence length="326" mass="34884">MIISEKVTKVNKIGKMLHAVLTLLLAAGMVAASEILHDKEIIFPEITAVAIGALTAPKQSWNASRLRLLLTITAAAVIGVGLVFVPLPPVVKVPLAIACAVACVTASKTEFLPAISACVLPVLLETKCPIYIGSVVVMTSLILLAQLLLEKLGLREKNVFTPVKPDKQLIALRIRQTATASIVCMIPVLTKEIFFIAPPLIVAFFEMSKPHSKLLGRSTQAASLIVLAAVSGVLSRFLLTERLGLPLAVSATVSCTVILIAVCRMKLYFPPCGAVATLPFIIPEGALMRFPFEIAAGTMIFIAAAFVLSKERSIAFKVKKKLRPQN</sequence>
<feature type="transmembrane region" description="Helical" evidence="1">
    <location>
        <begin position="68"/>
        <end position="87"/>
    </location>
</feature>
<evidence type="ECO:0000256" key="1">
    <source>
        <dbReference type="SAM" id="Phobius"/>
    </source>
</evidence>
<dbReference type="Proteomes" id="UP000184394">
    <property type="component" value="Unassembled WGS sequence"/>
</dbReference>
<evidence type="ECO:0000313" key="2">
    <source>
        <dbReference type="EMBL" id="SHM74800.1"/>
    </source>
</evidence>